<dbReference type="GO" id="GO:0004553">
    <property type="term" value="F:hydrolase activity, hydrolyzing O-glycosyl compounds"/>
    <property type="evidence" value="ECO:0007669"/>
    <property type="project" value="InterPro"/>
</dbReference>
<dbReference type="AlphaFoldDB" id="A0A1I7E9C6"/>
<dbReference type="Pfam" id="PF17137">
    <property type="entry name" value="DUF5110"/>
    <property type="match status" value="1"/>
</dbReference>
<dbReference type="InterPro" id="IPR030458">
    <property type="entry name" value="Glyco_hydro_31_AS"/>
</dbReference>
<dbReference type="SUPFAM" id="SSF51011">
    <property type="entry name" value="Glycosyl hydrolase domain"/>
    <property type="match status" value="1"/>
</dbReference>
<evidence type="ECO:0000259" key="6">
    <source>
        <dbReference type="Pfam" id="PF01055"/>
    </source>
</evidence>
<feature type="domain" description="DUF5110" evidence="8">
    <location>
        <begin position="623"/>
        <end position="693"/>
    </location>
</feature>
<dbReference type="PROSITE" id="PS51257">
    <property type="entry name" value="PROKAR_LIPOPROTEIN"/>
    <property type="match status" value="1"/>
</dbReference>
<dbReference type="EMBL" id="FPBF01000013">
    <property type="protein sequence ID" value="SFU20485.1"/>
    <property type="molecule type" value="Genomic_DNA"/>
</dbReference>
<evidence type="ECO:0000313" key="10">
    <source>
        <dbReference type="EMBL" id="SFU20485.1"/>
    </source>
</evidence>
<dbReference type="PANTHER" id="PTHR22762">
    <property type="entry name" value="ALPHA-GLUCOSIDASE"/>
    <property type="match status" value="1"/>
</dbReference>
<dbReference type="PANTHER" id="PTHR22762:SF120">
    <property type="entry name" value="HETEROGLYCAN GLUCOSIDASE 1"/>
    <property type="match status" value="1"/>
</dbReference>
<dbReference type="Gene3D" id="3.20.20.80">
    <property type="entry name" value="Glycosidases"/>
    <property type="match status" value="1"/>
</dbReference>
<sequence length="718" mass="81169">MNRIYLKNTWIAFAILLLASSCTTSRSQQIGDKIMIFYPENFIPDRMLPSMMLLEEPEERGAVPSEWRVVPEFSEKDGKNIAKIAIEEGTDLYGTGEVLGGLSNNGKTVQLWNTDNYAYKREDGRQLYQSHPWVMAVRKDGSAYGILIDNTWKQKITLTNPIVIESDGPASRIIVIERNSPQELVMALADLTGTMEMPPLWALGFQQSRYSYTPDSRVKEIASEFRKRKLPIDVIWMDINYMQNYKVFTFDSLAFPNPAEVNDFLHAHDFKSVWMIDPGIKKEPGYFVYDQGTAGDHWIKTSSGTEYNGEVWPGICAFPDFTRPATRAWWSGLYKDFMATGIDGVWNDMNEPAVFNTPEATMPEDNLHSGGDELPADIHRRYHNVYGMLMVKASREGILDANPDKRPFVLSRANFMGGQRYAATWTGDNSSTWDHFKMATPMVLNLGLSGQPFSGPDLGGYSGSPDEELLAHWTTVGVFYPFSRNHTESKTNDQEPWALGKKVEDISRVALERRYRLMPYLYSLFYEAAQTGLPIMRPVYFADVKDTTLRKEDEAFLWGDDLLIVPKWSENPSLPKGIWRSVSIVGEDSANDPYQPDIKLRGGAIVPMGQVIQSTVEYKLDSLTLLVSLDENMQANGDLYSDEGDGFGYKDGKFTMTEFDASVIGQNTLKISVAKSDGDLPVADRYYRIALVGEEGMRYSDWIYGKNLEIPLGNLKKE</sequence>
<evidence type="ECO:0000259" key="9">
    <source>
        <dbReference type="Pfam" id="PF21365"/>
    </source>
</evidence>
<evidence type="ECO:0000256" key="5">
    <source>
        <dbReference type="SAM" id="SignalP"/>
    </source>
</evidence>
<evidence type="ECO:0000256" key="4">
    <source>
        <dbReference type="RuleBase" id="RU361185"/>
    </source>
</evidence>
<evidence type="ECO:0000259" key="7">
    <source>
        <dbReference type="Pfam" id="PF13802"/>
    </source>
</evidence>
<evidence type="ECO:0000313" key="11">
    <source>
        <dbReference type="Proteomes" id="UP000199673"/>
    </source>
</evidence>
<dbReference type="CDD" id="cd06604">
    <property type="entry name" value="GH31_glucosidase_II_MalA"/>
    <property type="match status" value="1"/>
</dbReference>
<name>A0A1I7E9C6_9BACT</name>
<feature type="domain" description="Glycosyl hydrolase family 31 C-terminal" evidence="9">
    <location>
        <begin position="532"/>
        <end position="582"/>
    </location>
</feature>
<protein>
    <submittedName>
        <fullName evidence="10">Alpha-glucosidase, glycosyl hydrolase family GH31</fullName>
    </submittedName>
</protein>
<feature type="domain" description="Glycoside hydrolase family 31 N-terminal" evidence="7">
    <location>
        <begin position="74"/>
        <end position="153"/>
    </location>
</feature>
<feature type="domain" description="Glycoside hydrolase family 31 TIM barrel" evidence="6">
    <location>
        <begin position="196"/>
        <end position="524"/>
    </location>
</feature>
<evidence type="ECO:0000256" key="1">
    <source>
        <dbReference type="ARBA" id="ARBA00007806"/>
    </source>
</evidence>
<dbReference type="OrthoDB" id="176168at2"/>
<evidence type="ECO:0000256" key="2">
    <source>
        <dbReference type="ARBA" id="ARBA00022801"/>
    </source>
</evidence>
<comment type="similarity">
    <text evidence="1 4">Belongs to the glycosyl hydrolase 31 family.</text>
</comment>
<dbReference type="InterPro" id="IPR025887">
    <property type="entry name" value="Glyco_hydro_31_N_dom"/>
</dbReference>
<feature type="signal peptide" evidence="5">
    <location>
        <begin position="1"/>
        <end position="27"/>
    </location>
</feature>
<keyword evidence="11" id="KW-1185">Reference proteome</keyword>
<accession>A0A1I7E9C6</accession>
<proteinExistence type="inferred from homology"/>
<keyword evidence="5" id="KW-0732">Signal</keyword>
<dbReference type="InterPro" id="IPR048395">
    <property type="entry name" value="Glyco_hydro_31_C"/>
</dbReference>
<keyword evidence="2 4" id="KW-0378">Hydrolase</keyword>
<dbReference type="CDD" id="cd14752">
    <property type="entry name" value="GH31_N"/>
    <property type="match status" value="1"/>
</dbReference>
<reference evidence="11" key="1">
    <citation type="submission" date="2016-10" db="EMBL/GenBank/DDBJ databases">
        <authorList>
            <person name="Varghese N."/>
            <person name="Submissions S."/>
        </authorList>
    </citation>
    <scope>NUCLEOTIDE SEQUENCE [LARGE SCALE GENOMIC DNA]</scope>
    <source>
        <strain evidence="11">DSM 23445</strain>
    </source>
</reference>
<dbReference type="InterPro" id="IPR017853">
    <property type="entry name" value="GH"/>
</dbReference>
<evidence type="ECO:0000259" key="8">
    <source>
        <dbReference type="Pfam" id="PF17137"/>
    </source>
</evidence>
<dbReference type="STRING" id="305507.SAMN04489724_0312"/>
<dbReference type="InterPro" id="IPR011013">
    <property type="entry name" value="Gal_mutarotase_sf_dom"/>
</dbReference>
<dbReference type="InterPro" id="IPR000322">
    <property type="entry name" value="Glyco_hydro_31_TIM"/>
</dbReference>
<dbReference type="GO" id="GO:0030246">
    <property type="term" value="F:carbohydrate binding"/>
    <property type="evidence" value="ECO:0007669"/>
    <property type="project" value="InterPro"/>
</dbReference>
<dbReference type="InterPro" id="IPR013780">
    <property type="entry name" value="Glyco_hydro_b"/>
</dbReference>
<dbReference type="SUPFAM" id="SSF51445">
    <property type="entry name" value="(Trans)glycosidases"/>
    <property type="match status" value="1"/>
</dbReference>
<dbReference type="SUPFAM" id="SSF74650">
    <property type="entry name" value="Galactose mutarotase-like"/>
    <property type="match status" value="1"/>
</dbReference>
<feature type="chain" id="PRO_5011436751" evidence="5">
    <location>
        <begin position="28"/>
        <end position="718"/>
    </location>
</feature>
<dbReference type="Pfam" id="PF21365">
    <property type="entry name" value="Glyco_hydro_31_3rd"/>
    <property type="match status" value="1"/>
</dbReference>
<evidence type="ECO:0000256" key="3">
    <source>
        <dbReference type="ARBA" id="ARBA00023295"/>
    </source>
</evidence>
<dbReference type="Pfam" id="PF13802">
    <property type="entry name" value="Gal_mutarotas_2"/>
    <property type="match status" value="1"/>
</dbReference>
<dbReference type="Gene3D" id="2.60.40.1180">
    <property type="entry name" value="Golgi alpha-mannosidase II"/>
    <property type="match status" value="1"/>
</dbReference>
<keyword evidence="3 4" id="KW-0326">Glycosidase</keyword>
<gene>
    <name evidence="10" type="ORF">SAMN04489724_0312</name>
</gene>
<dbReference type="Proteomes" id="UP000199673">
    <property type="component" value="Unassembled WGS sequence"/>
</dbReference>
<dbReference type="RefSeq" id="WP_091698463.1">
    <property type="nucleotide sequence ID" value="NZ_FPBF01000013.1"/>
</dbReference>
<dbReference type="Pfam" id="PF01055">
    <property type="entry name" value="Glyco_hydro_31_2nd"/>
    <property type="match status" value="1"/>
</dbReference>
<dbReference type="Gene3D" id="2.60.40.1760">
    <property type="entry name" value="glycosyl hydrolase (family 31)"/>
    <property type="match status" value="1"/>
</dbReference>
<dbReference type="InterPro" id="IPR033403">
    <property type="entry name" value="DUF5110"/>
</dbReference>
<dbReference type="GO" id="GO:0005975">
    <property type="term" value="P:carbohydrate metabolic process"/>
    <property type="evidence" value="ECO:0007669"/>
    <property type="project" value="InterPro"/>
</dbReference>
<organism evidence="10 11">
    <name type="scientific">Algoriphagus locisalis</name>
    <dbReference type="NCBI Taxonomy" id="305507"/>
    <lineage>
        <taxon>Bacteria</taxon>
        <taxon>Pseudomonadati</taxon>
        <taxon>Bacteroidota</taxon>
        <taxon>Cytophagia</taxon>
        <taxon>Cytophagales</taxon>
        <taxon>Cyclobacteriaceae</taxon>
        <taxon>Algoriphagus</taxon>
    </lineage>
</organism>
<dbReference type="PROSITE" id="PS00129">
    <property type="entry name" value="GLYCOSYL_HYDROL_F31_1"/>
    <property type="match status" value="1"/>
</dbReference>